<dbReference type="InterPro" id="IPR004118">
    <property type="entry name" value="HEV_TT_vir_Orf2/Gyrovir_Vp2_N"/>
</dbReference>
<proteinExistence type="predicted"/>
<feature type="region of interest" description="Disordered" evidence="1">
    <location>
        <begin position="1"/>
        <end position="33"/>
    </location>
</feature>
<dbReference type="Pfam" id="PF02957">
    <property type="entry name" value="TT_ORF2-like"/>
    <property type="match status" value="1"/>
</dbReference>
<evidence type="ECO:0000313" key="3">
    <source>
        <dbReference type="EMBL" id="ASA48558.1"/>
    </source>
</evidence>
<feature type="domain" description="Hepatitis TT virus Orf2/Gyrovirus Vp2 N-terminal" evidence="2">
    <location>
        <begin position="38"/>
        <end position="77"/>
    </location>
</feature>
<feature type="compositionally biased region" description="Polar residues" evidence="1">
    <location>
        <begin position="1"/>
        <end position="12"/>
    </location>
</feature>
<evidence type="ECO:0000259" key="2">
    <source>
        <dbReference type="Pfam" id="PF02957"/>
    </source>
</evidence>
<dbReference type="EMBL" id="KY246496">
    <property type="protein sequence ID" value="ASA48558.1"/>
    <property type="molecule type" value="Genomic_DNA"/>
</dbReference>
<feature type="region of interest" description="Disordered" evidence="1">
    <location>
        <begin position="68"/>
        <end position="115"/>
    </location>
</feature>
<reference evidence="3" key="1">
    <citation type="journal article" date="2017" name="Virus Evol.">
        <title>Diverse and highly recombinant anelloviruses associated with Weddell seals in Antarctica.</title>
        <authorList>
            <person name="Fahsbender E."/>
            <person name="Burns J.M."/>
            <person name="Kim S."/>
            <person name="Kraberger S."/>
            <person name="Frankfurter G."/>
            <person name="Eilers A."/>
            <person name="Shero M."/>
            <person name="Beltran R."/>
            <person name="Kirkham A."/>
            <person name="McCorkell R."/>
            <person name="Berngartt R."/>
            <person name="Male M.F."/>
            <person name="Ballard G."/>
            <person name="Ainley D.G."/>
            <person name="Breitbart M."/>
            <person name="Varsani A."/>
        </authorList>
    </citation>
    <scope>NUCLEOTIDE SEQUENCE</scope>
    <source>
        <strain evidence="3">TTLwV-1_gt36_wsn34</strain>
    </source>
</reference>
<organism evidence="3">
    <name type="scientific">Torque teno Leptonychotes weddellii virus-1</name>
    <dbReference type="NCBI Taxonomy" id="2012676"/>
    <lineage>
        <taxon>Viruses</taxon>
        <taxon>Monodnaviria</taxon>
        <taxon>Shotokuvirae</taxon>
        <taxon>Commensaviricota</taxon>
        <taxon>Cardeaviricetes</taxon>
        <taxon>Sanitavirales</taxon>
        <taxon>Anelloviridae</taxon>
        <taxon>Lambdatorquevirus</taxon>
        <taxon>Lambdatorquevirus phoci5</taxon>
    </lineage>
</organism>
<evidence type="ECO:0000256" key="1">
    <source>
        <dbReference type="SAM" id="MobiDB-lite"/>
    </source>
</evidence>
<protein>
    <submittedName>
        <fullName evidence="3">ORF2</fullName>
    </submittedName>
</protein>
<accession>A0A1Z2RVE7</accession>
<sequence length="115" mass="12461">MAYSESKNSVLQQRRRVAVSSTSTPPGDPDLHHPLQCRKQEALWKRDLCRAHLKFCACPNFLDHFKWPSTGGEGGGDRDAPDGGVDAATYTGDDMDITGATGGGEGDITDQELLR</sequence>
<name>A0A1Z2RVE7_9VIRU</name>